<evidence type="ECO:0000259" key="3">
    <source>
        <dbReference type="Pfam" id="PF07589"/>
    </source>
</evidence>
<dbReference type="EMBL" id="CP007128">
    <property type="protein sequence ID" value="AHG88788.1"/>
    <property type="molecule type" value="Genomic_DNA"/>
</dbReference>
<organism evidence="4 5">
    <name type="scientific">Gemmatirosa kalamazoonensis</name>
    <dbReference type="NCBI Taxonomy" id="861299"/>
    <lineage>
        <taxon>Bacteria</taxon>
        <taxon>Pseudomonadati</taxon>
        <taxon>Gemmatimonadota</taxon>
        <taxon>Gemmatimonadia</taxon>
        <taxon>Gemmatimonadales</taxon>
        <taxon>Gemmatimonadaceae</taxon>
        <taxon>Gemmatirosa</taxon>
    </lineage>
</organism>
<gene>
    <name evidence="4" type="ORF">J421_1251</name>
</gene>
<feature type="domain" description="Ice-binding protein C-terminal" evidence="3">
    <location>
        <begin position="209"/>
        <end position="233"/>
    </location>
</feature>
<evidence type="ECO:0000313" key="4">
    <source>
        <dbReference type="EMBL" id="AHG88788.1"/>
    </source>
</evidence>
<dbReference type="InParanoid" id="W0RHB7"/>
<feature type="transmembrane region" description="Helical" evidence="1">
    <location>
        <begin position="214"/>
        <end position="231"/>
    </location>
</feature>
<evidence type="ECO:0000313" key="5">
    <source>
        <dbReference type="Proteomes" id="UP000019151"/>
    </source>
</evidence>
<keyword evidence="1" id="KW-0472">Membrane</keyword>
<dbReference type="KEGG" id="gba:J421_1251"/>
<evidence type="ECO:0000256" key="2">
    <source>
        <dbReference type="SAM" id="SignalP"/>
    </source>
</evidence>
<feature type="chain" id="PRO_5004794186" evidence="2">
    <location>
        <begin position="23"/>
        <end position="236"/>
    </location>
</feature>
<keyword evidence="5" id="KW-1185">Reference proteome</keyword>
<dbReference type="AlphaFoldDB" id="W0RHB7"/>
<dbReference type="RefSeq" id="WP_025410313.1">
    <property type="nucleotide sequence ID" value="NZ_CP007128.1"/>
</dbReference>
<dbReference type="STRING" id="861299.J421_1251"/>
<name>W0RHB7_9BACT</name>
<dbReference type="HOGENOM" id="CLU_1174059_0_0_0"/>
<dbReference type="Proteomes" id="UP000019151">
    <property type="component" value="Chromosome"/>
</dbReference>
<reference evidence="4 5" key="1">
    <citation type="journal article" date="2014" name="Genome Announc.">
        <title>Genome Sequence and Methylome of Soil Bacterium Gemmatirosa kalamazoonensis KBS708T, a Member of the Rarely Cultivated Gemmatimonadetes Phylum.</title>
        <authorList>
            <person name="Debruyn J.M."/>
            <person name="Radosevich M."/>
            <person name="Wommack K.E."/>
            <person name="Polson S.W."/>
            <person name="Hauser L.J."/>
            <person name="Fawaz M.N."/>
            <person name="Korlach J."/>
            <person name="Tsai Y.C."/>
        </authorList>
    </citation>
    <scope>NUCLEOTIDE SEQUENCE [LARGE SCALE GENOMIC DNA]</scope>
    <source>
        <strain evidence="4 5">KBS708</strain>
    </source>
</reference>
<protein>
    <submittedName>
        <fullName evidence="4">PEP motif putative anchor domain protein</fullName>
    </submittedName>
</protein>
<feature type="signal peptide" evidence="2">
    <location>
        <begin position="1"/>
        <end position="22"/>
    </location>
</feature>
<keyword evidence="1" id="KW-1133">Transmembrane helix</keyword>
<dbReference type="InterPro" id="IPR013424">
    <property type="entry name" value="Ice-binding_C"/>
</dbReference>
<dbReference type="Pfam" id="PF07589">
    <property type="entry name" value="PEP-CTERM"/>
    <property type="match status" value="1"/>
</dbReference>
<keyword evidence="2" id="KW-0732">Signal</keyword>
<accession>W0RHB7</accession>
<sequence length="236" mass="24652">MSLRRLAAAALLAVASPLAAGAQATLTFPSSLANPIAGGYYVGPYAPATFVSAVGQARTLSVLCLDFLNEVYLGDQYQVNVTSLGGGASNPVGDTRHPGAVGTYRKAAWLGSLFSSTPTTGWGSVQYAMWNLFTPTEAPDDADSPGYLALADLAESHDYGAFDYQGRHYDAVDMSRYWVLTDVNAEGRALGGKQEFIATSDIALGPTNTVPEPGTLALILTGAAAIGVLAWRRARA</sequence>
<evidence type="ECO:0000256" key="1">
    <source>
        <dbReference type="SAM" id="Phobius"/>
    </source>
</evidence>
<keyword evidence="1" id="KW-0812">Transmembrane</keyword>
<dbReference type="NCBIfam" id="TIGR02595">
    <property type="entry name" value="PEP_CTERM"/>
    <property type="match status" value="1"/>
</dbReference>
<proteinExistence type="predicted"/>